<dbReference type="CDD" id="cd00761">
    <property type="entry name" value="Glyco_tranf_GTA_type"/>
    <property type="match status" value="1"/>
</dbReference>
<proteinExistence type="predicted"/>
<dbReference type="RefSeq" id="WP_180995058.1">
    <property type="nucleotide sequence ID" value="NZ_AP025564.1"/>
</dbReference>
<keyword evidence="3" id="KW-1185">Reference proteome</keyword>
<dbReference type="InterPro" id="IPR029044">
    <property type="entry name" value="Nucleotide-diphossugar_trans"/>
</dbReference>
<organism evidence="2 3">
    <name type="scientific">Raoultibacter timonensis</name>
    <dbReference type="NCBI Taxonomy" id="1907662"/>
    <lineage>
        <taxon>Bacteria</taxon>
        <taxon>Bacillati</taxon>
        <taxon>Actinomycetota</taxon>
        <taxon>Coriobacteriia</taxon>
        <taxon>Eggerthellales</taxon>
        <taxon>Eggerthellaceae</taxon>
        <taxon>Raoultibacter</taxon>
    </lineage>
</organism>
<dbReference type="EMBL" id="AP025564">
    <property type="protein sequence ID" value="BDE95993.1"/>
    <property type="molecule type" value="Genomic_DNA"/>
</dbReference>
<dbReference type="Pfam" id="PF00535">
    <property type="entry name" value="Glycos_transf_2"/>
    <property type="match status" value="1"/>
</dbReference>
<feature type="domain" description="Glycosyltransferase 2-like" evidence="1">
    <location>
        <begin position="13"/>
        <end position="137"/>
    </location>
</feature>
<gene>
    <name evidence="2" type="ORF">CE91St30_13260</name>
</gene>
<evidence type="ECO:0000313" key="3">
    <source>
        <dbReference type="Proteomes" id="UP001320544"/>
    </source>
</evidence>
<dbReference type="PANTHER" id="PTHR22916">
    <property type="entry name" value="GLYCOSYLTRANSFERASE"/>
    <property type="match status" value="1"/>
</dbReference>
<protein>
    <recommendedName>
        <fullName evidence="1">Glycosyltransferase 2-like domain-containing protein</fullName>
    </recommendedName>
</protein>
<dbReference type="PANTHER" id="PTHR22916:SF3">
    <property type="entry name" value="UDP-GLCNAC:BETAGAL BETA-1,3-N-ACETYLGLUCOSAMINYLTRANSFERASE-LIKE PROTEIN 1"/>
    <property type="match status" value="1"/>
</dbReference>
<dbReference type="Gene3D" id="3.90.550.10">
    <property type="entry name" value="Spore Coat Polysaccharide Biosynthesis Protein SpsA, Chain A"/>
    <property type="match status" value="1"/>
</dbReference>
<evidence type="ECO:0000313" key="2">
    <source>
        <dbReference type="EMBL" id="BDE95993.1"/>
    </source>
</evidence>
<dbReference type="InterPro" id="IPR001173">
    <property type="entry name" value="Glyco_trans_2-like"/>
</dbReference>
<sequence length="377" mass="43185">MSEGKGAVRPAVSIVIPCYNVEAYLPEVLDSVLGQTLENIEAICVNDGSTDGTLDVIKSYAARDSRIVIIDKPNGGYGHSMNKGMDMATGEYIGIVESDDYILPTMYEKLYAAAEENNVDFVRSDFTKFKTGANGERVFWEEKLTPHSEYYNTVMNPADNLDVFNMQMLNWTGIYRTDFIREHNIRHHESPGASYQDNGFWFQTFCWAKRIYAVPEAFYCYRQDNAASSINQNNKVFCMPDEYAWIRDFLAAHPALEQRFIGVFHYKKMHNLNFAFSLLAPEFQMPFLERYAAEYREASAKGELDESLFWPEEWTAVNKIMADPQAYCAEYNFQIEKQAAYNKAQSGGSLALFRFHAKYDGLAETLKIVARRLGEDR</sequence>
<dbReference type="SUPFAM" id="SSF53448">
    <property type="entry name" value="Nucleotide-diphospho-sugar transferases"/>
    <property type="match status" value="1"/>
</dbReference>
<accession>A0ABN6MFF3</accession>
<dbReference type="Proteomes" id="UP001320544">
    <property type="component" value="Chromosome"/>
</dbReference>
<reference evidence="2 3" key="1">
    <citation type="submission" date="2022-01" db="EMBL/GenBank/DDBJ databases">
        <title>Novel bile acid biosynthetic pathways are enriched in the microbiome of centenarians.</title>
        <authorList>
            <person name="Sato Y."/>
            <person name="Atarashi K."/>
            <person name="Plichta R.D."/>
            <person name="Arai Y."/>
            <person name="Sasajima S."/>
            <person name="Kearney M.S."/>
            <person name="Suda W."/>
            <person name="Takeshita K."/>
            <person name="Sasaki T."/>
            <person name="Okamoto S."/>
            <person name="Skelly N.A."/>
            <person name="Okamura Y."/>
            <person name="Vlamakis H."/>
            <person name="Li Y."/>
            <person name="Tanoue T."/>
            <person name="Takei H."/>
            <person name="Nittono H."/>
            <person name="Narushima S."/>
            <person name="Irie J."/>
            <person name="Itoh H."/>
            <person name="Moriya K."/>
            <person name="Sugiura Y."/>
            <person name="Suematsu M."/>
            <person name="Moritoki N."/>
            <person name="Shibata S."/>
            <person name="Littman R.D."/>
            <person name="Fischbach A.M."/>
            <person name="Uwamino Y."/>
            <person name="Inoue T."/>
            <person name="Honda A."/>
            <person name="Hattori M."/>
            <person name="Murai T."/>
            <person name="Xavier J.R."/>
            <person name="Hirose N."/>
            <person name="Honda K."/>
        </authorList>
    </citation>
    <scope>NUCLEOTIDE SEQUENCE [LARGE SCALE GENOMIC DNA]</scope>
    <source>
        <strain evidence="2 3">CE91-St30</strain>
    </source>
</reference>
<name>A0ABN6MFF3_9ACTN</name>
<evidence type="ECO:0000259" key="1">
    <source>
        <dbReference type="Pfam" id="PF00535"/>
    </source>
</evidence>